<protein>
    <submittedName>
        <fullName evidence="1">Uncharacterized protein</fullName>
    </submittedName>
</protein>
<organism evidence="1 2">
    <name type="scientific">Avena sativa</name>
    <name type="common">Oat</name>
    <dbReference type="NCBI Taxonomy" id="4498"/>
    <lineage>
        <taxon>Eukaryota</taxon>
        <taxon>Viridiplantae</taxon>
        <taxon>Streptophyta</taxon>
        <taxon>Embryophyta</taxon>
        <taxon>Tracheophyta</taxon>
        <taxon>Spermatophyta</taxon>
        <taxon>Magnoliopsida</taxon>
        <taxon>Liliopsida</taxon>
        <taxon>Poales</taxon>
        <taxon>Poaceae</taxon>
        <taxon>BOP clade</taxon>
        <taxon>Pooideae</taxon>
        <taxon>Poodae</taxon>
        <taxon>Poeae</taxon>
        <taxon>Poeae Chloroplast Group 1 (Aveneae type)</taxon>
        <taxon>Aveninae</taxon>
        <taxon>Avena</taxon>
    </lineage>
</organism>
<name>A0ACD5VV53_AVESA</name>
<sequence>MARIVSRALPFASRSHFHLSPPLRGAALLSSAPLVPRLPAAASTASLLSWRGFTPTPEPPRPVPPFAGFLAGIRGLRRGRRGQSAAKREEPQDPAPPPSPPPPPKETEIELCARISVDEDLPDDMEVLNIIEILKLNVPMAMKIALDGLLEYNYKTRDTSISDIGKYEKVEVSVLLCNDNFIQNLNKEWRGEDCATDMLSVSQSIPDLDVPTLMLGDIVISVETAARQAEERGHTLLDEMRALVVRGLLRLLGFDRQTSDEAAMEMEKEELLILKSLRWKGKGKGLAKTAVDLSKTHTETLDGQVTNSLKRAGSLRFYRPKFKYIFCDLDGTLLNSKSQVTTRNAEALKEARSRGVNIVIATGKTRPAAINALNMVDLSGRTGIVSESSPGIFLQGLLVYGLEGREIYKKTLDQDVCREAFSYSLEHKIPLVAFSQDRCFSLFEDPLIASLHDVYHEPKAEIVSSVDQILGTAEIQKVLFIGTSEEISSTLRPYWTNAIEERAGIVQGQPDMLELVPPATSKGSGVKILLDHLCISPDEVMAIGDGENDIEMLQVASLGVAMANGAEKTKAVANVIGATNDEDGVAQAIYDYAF</sequence>
<evidence type="ECO:0000313" key="2">
    <source>
        <dbReference type="Proteomes" id="UP001732700"/>
    </source>
</evidence>
<evidence type="ECO:0000313" key="1">
    <source>
        <dbReference type="EnsemblPlants" id="AVESA.00010b.r2.3CG0503310.1.CDS"/>
    </source>
</evidence>
<accession>A0ACD5VV53</accession>
<proteinExistence type="predicted"/>
<dbReference type="EnsemblPlants" id="AVESA.00010b.r2.3CG0503310.1">
    <property type="protein sequence ID" value="AVESA.00010b.r2.3CG0503310.1.CDS"/>
    <property type="gene ID" value="AVESA.00010b.r2.3CG0503310"/>
</dbReference>
<reference evidence="1" key="1">
    <citation type="submission" date="2021-05" db="EMBL/GenBank/DDBJ databases">
        <authorList>
            <person name="Scholz U."/>
            <person name="Mascher M."/>
            <person name="Fiebig A."/>
        </authorList>
    </citation>
    <scope>NUCLEOTIDE SEQUENCE [LARGE SCALE GENOMIC DNA]</scope>
</reference>
<keyword evidence="2" id="KW-1185">Reference proteome</keyword>
<dbReference type="Proteomes" id="UP001732700">
    <property type="component" value="Chromosome 3C"/>
</dbReference>
<reference evidence="1" key="2">
    <citation type="submission" date="2025-09" db="UniProtKB">
        <authorList>
            <consortium name="EnsemblPlants"/>
        </authorList>
    </citation>
    <scope>IDENTIFICATION</scope>
</reference>